<accession>A0A183L1W6</accession>
<dbReference type="SUPFAM" id="SSF47031">
    <property type="entry name" value="Second domain of FERM"/>
    <property type="match status" value="1"/>
</dbReference>
<proteinExistence type="predicted"/>
<organism evidence="4">
    <name type="scientific">Schistosoma curassoni</name>
    <dbReference type="NCBI Taxonomy" id="6186"/>
    <lineage>
        <taxon>Eukaryota</taxon>
        <taxon>Metazoa</taxon>
        <taxon>Spiralia</taxon>
        <taxon>Lophotrochozoa</taxon>
        <taxon>Platyhelminthes</taxon>
        <taxon>Trematoda</taxon>
        <taxon>Digenea</taxon>
        <taxon>Strigeidida</taxon>
        <taxon>Schistosomatoidea</taxon>
        <taxon>Schistosomatidae</taxon>
        <taxon>Schistosoma</taxon>
    </lineage>
</organism>
<evidence type="ECO:0000313" key="2">
    <source>
        <dbReference type="EMBL" id="VDP75082.1"/>
    </source>
</evidence>
<dbReference type="Gene3D" id="1.20.80.60">
    <property type="match status" value="1"/>
</dbReference>
<dbReference type="AlphaFoldDB" id="A0A183L1W6"/>
<protein>
    <submittedName>
        <fullName evidence="4">FERM domain-containing protein</fullName>
    </submittedName>
</protein>
<dbReference type="PANTHER" id="PTHR23280">
    <property type="entry name" value="4.1 G PROTEIN"/>
    <property type="match status" value="1"/>
</dbReference>
<dbReference type="InterPro" id="IPR019748">
    <property type="entry name" value="FERM_central"/>
</dbReference>
<dbReference type="InterPro" id="IPR029071">
    <property type="entry name" value="Ubiquitin-like_domsf"/>
</dbReference>
<reference evidence="4" key="1">
    <citation type="submission" date="2016-06" db="UniProtKB">
        <authorList>
            <consortium name="WormBaseParasite"/>
        </authorList>
    </citation>
    <scope>IDENTIFICATION</scope>
</reference>
<dbReference type="Pfam" id="PF00373">
    <property type="entry name" value="FERM_M"/>
    <property type="match status" value="1"/>
</dbReference>
<evidence type="ECO:0000313" key="3">
    <source>
        <dbReference type="Proteomes" id="UP000279833"/>
    </source>
</evidence>
<dbReference type="SUPFAM" id="SSF54236">
    <property type="entry name" value="Ubiquitin-like"/>
    <property type="match status" value="1"/>
</dbReference>
<gene>
    <name evidence="2" type="ORF">SCUD_LOCUS21317</name>
</gene>
<dbReference type="InterPro" id="IPR000299">
    <property type="entry name" value="FERM_domain"/>
</dbReference>
<name>A0A183L1W6_9TREM</name>
<dbReference type="PROSITE" id="PS50057">
    <property type="entry name" value="FERM_3"/>
    <property type="match status" value="1"/>
</dbReference>
<evidence type="ECO:0000313" key="4">
    <source>
        <dbReference type="WBParaSite" id="SCUD_0002132001-mRNA-1"/>
    </source>
</evidence>
<dbReference type="WBParaSite" id="SCUD_0002132001-mRNA-1">
    <property type="protein sequence ID" value="SCUD_0002132001-mRNA-1"/>
    <property type="gene ID" value="SCUD_0002132001"/>
</dbReference>
<keyword evidence="3" id="KW-1185">Reference proteome</keyword>
<dbReference type="GO" id="GO:0005856">
    <property type="term" value="C:cytoskeleton"/>
    <property type="evidence" value="ECO:0007669"/>
    <property type="project" value="TreeGrafter"/>
</dbReference>
<dbReference type="PANTHER" id="PTHR23280:SF21">
    <property type="entry name" value="PROTEIN 4.1 HOMOLOG"/>
    <property type="match status" value="1"/>
</dbReference>
<sequence length="177" mass="20126">MAAIIRFFSKRFRRNTSAPTPSHVDEPISVNKSKKVKKSDIECKKSAKGSELYDIAFAYVALVEEKDYFGLQFFNDVPVLSVCDKNIKFNFQPQHSAVNPSPNIQPTCNPDRTSISFSLKVKFFASDPHNLHDEYTRYLVVLQLREDIHKGKLVCNDLQLAAELAALLLQGLLLFYI</sequence>
<dbReference type="STRING" id="6186.A0A183L1W6"/>
<evidence type="ECO:0000259" key="1">
    <source>
        <dbReference type="PROSITE" id="PS50057"/>
    </source>
</evidence>
<feature type="domain" description="FERM" evidence="1">
    <location>
        <begin position="26"/>
        <end position="177"/>
    </location>
</feature>
<dbReference type="EMBL" id="UZAK01046276">
    <property type="protein sequence ID" value="VDP75082.1"/>
    <property type="molecule type" value="Genomic_DNA"/>
</dbReference>
<dbReference type="InterPro" id="IPR035963">
    <property type="entry name" value="FERM_2"/>
</dbReference>
<dbReference type="Proteomes" id="UP000279833">
    <property type="component" value="Unassembled WGS sequence"/>
</dbReference>
<dbReference type="Gene3D" id="3.10.20.90">
    <property type="entry name" value="Phosphatidylinositol 3-kinase Catalytic Subunit, Chain A, domain 1"/>
    <property type="match status" value="1"/>
</dbReference>
<reference evidence="2 3" key="2">
    <citation type="submission" date="2018-11" db="EMBL/GenBank/DDBJ databases">
        <authorList>
            <consortium name="Pathogen Informatics"/>
        </authorList>
    </citation>
    <scope>NUCLEOTIDE SEQUENCE [LARGE SCALE GENOMIC DNA]</scope>
    <source>
        <strain evidence="2">Dakar</strain>
        <strain evidence="3">Dakar, Senegal</strain>
    </source>
</reference>
<dbReference type="GO" id="GO:0031032">
    <property type="term" value="P:actomyosin structure organization"/>
    <property type="evidence" value="ECO:0007669"/>
    <property type="project" value="TreeGrafter"/>
</dbReference>